<dbReference type="AlphaFoldDB" id="A0AAV9UTF1"/>
<evidence type="ECO:0000313" key="2">
    <source>
        <dbReference type="EMBL" id="KAK6349212.1"/>
    </source>
</evidence>
<organism evidence="2 3">
    <name type="scientific">Orbilia blumenaviensis</name>
    <dbReference type="NCBI Taxonomy" id="1796055"/>
    <lineage>
        <taxon>Eukaryota</taxon>
        <taxon>Fungi</taxon>
        <taxon>Dikarya</taxon>
        <taxon>Ascomycota</taxon>
        <taxon>Pezizomycotina</taxon>
        <taxon>Orbiliomycetes</taxon>
        <taxon>Orbiliales</taxon>
        <taxon>Orbiliaceae</taxon>
        <taxon>Orbilia</taxon>
    </lineage>
</organism>
<evidence type="ECO:0000313" key="3">
    <source>
        <dbReference type="Proteomes" id="UP001373714"/>
    </source>
</evidence>
<feature type="compositionally biased region" description="Acidic residues" evidence="1">
    <location>
        <begin position="291"/>
        <end position="311"/>
    </location>
</feature>
<comment type="caution">
    <text evidence="2">The sequence shown here is derived from an EMBL/GenBank/DDBJ whole genome shotgun (WGS) entry which is preliminary data.</text>
</comment>
<keyword evidence="3" id="KW-1185">Reference proteome</keyword>
<protein>
    <submittedName>
        <fullName evidence="2">Uncharacterized protein</fullName>
    </submittedName>
</protein>
<accession>A0AAV9UTF1</accession>
<feature type="compositionally biased region" description="Gly residues" evidence="1">
    <location>
        <begin position="358"/>
        <end position="368"/>
    </location>
</feature>
<proteinExistence type="predicted"/>
<gene>
    <name evidence="2" type="ORF">TWF730_009963</name>
</gene>
<feature type="compositionally biased region" description="Pro residues" evidence="1">
    <location>
        <begin position="218"/>
        <end position="233"/>
    </location>
</feature>
<dbReference type="EMBL" id="JAVHNS010000007">
    <property type="protein sequence ID" value="KAK6349212.1"/>
    <property type="molecule type" value="Genomic_DNA"/>
</dbReference>
<dbReference type="Proteomes" id="UP001373714">
    <property type="component" value="Unassembled WGS sequence"/>
</dbReference>
<sequence length="408" mass="46357">MAYGVPSRSFKEFKNQVSAIVKAVADIDEVSEKSGLPSDQNKRQMWDEHRQSCCECYAILGHPKELTVGRRRYTLQELARAANEIPEAYRNLPENQGWRYSVPRPVIEEEWKAQLERQKPGGWSRIPDFLHIMFKNYGEQEIGPIQSNPFFSLKNEPKPLTPLRPADFELSYRRHDAPPDHAQHGNYDNEPPLFGRQQHRPFHDPAENNPFGFADNSPAPPLPYRPQPRPAPVEPGVELRGPLGLTRPGIHPMELGNRPPRNSAELSNPHLLREQRAPLGEPDNNPYLPVDDPDYPGEMADPEDPIFEMDIYEPPPRRPPQFQGVGGRRVDIMNEEEDDRRNLRQMGVPREHFDGRRGPFGGGGGGSWSGFHRRKLKKRDSSLESNLKGSQEAGGQMPPFGHVLQVKG</sequence>
<reference evidence="2 3" key="1">
    <citation type="submission" date="2019-10" db="EMBL/GenBank/DDBJ databases">
        <authorList>
            <person name="Palmer J.M."/>
        </authorList>
    </citation>
    <scope>NUCLEOTIDE SEQUENCE [LARGE SCALE GENOMIC DNA]</scope>
    <source>
        <strain evidence="2 3">TWF730</strain>
    </source>
</reference>
<feature type="region of interest" description="Disordered" evidence="1">
    <location>
        <begin position="174"/>
        <end position="408"/>
    </location>
</feature>
<name>A0AAV9UTF1_9PEZI</name>
<feature type="compositionally biased region" description="Basic and acidic residues" evidence="1">
    <location>
        <begin position="174"/>
        <end position="183"/>
    </location>
</feature>
<evidence type="ECO:0000256" key="1">
    <source>
        <dbReference type="SAM" id="MobiDB-lite"/>
    </source>
</evidence>